<organism evidence="4 5">
    <name type="scientific">Shewanella vesiculosa</name>
    <dbReference type="NCBI Taxonomy" id="518738"/>
    <lineage>
        <taxon>Bacteria</taxon>
        <taxon>Pseudomonadati</taxon>
        <taxon>Pseudomonadota</taxon>
        <taxon>Gammaproteobacteria</taxon>
        <taxon>Alteromonadales</taxon>
        <taxon>Shewanellaceae</taxon>
        <taxon>Shewanella</taxon>
    </lineage>
</organism>
<proteinExistence type="predicted"/>
<dbReference type="EMBL" id="JBDPZN010000007">
    <property type="protein sequence ID" value="MEO3683733.1"/>
    <property type="molecule type" value="Genomic_DNA"/>
</dbReference>
<keyword evidence="1" id="KW-0732">Signal</keyword>
<keyword evidence="5" id="KW-1185">Reference proteome</keyword>
<dbReference type="Proteomes" id="UP001477278">
    <property type="component" value="Unassembled WGS sequence"/>
</dbReference>
<dbReference type="Pfam" id="PF06251">
    <property type="entry name" value="Caps_syn_GfcC_C"/>
    <property type="match status" value="1"/>
</dbReference>
<comment type="caution">
    <text evidence="4">The sequence shown here is derived from an EMBL/GenBank/DDBJ whole genome shotgun (WGS) entry which is preliminary data.</text>
</comment>
<evidence type="ECO:0000313" key="5">
    <source>
        <dbReference type="Proteomes" id="UP001477278"/>
    </source>
</evidence>
<evidence type="ECO:0000313" key="4">
    <source>
        <dbReference type="EMBL" id="MEO3683733.1"/>
    </source>
</evidence>
<feature type="domain" description="Capsule biosynthesis GfcC-like C-terminal" evidence="2">
    <location>
        <begin position="174"/>
        <end position="256"/>
    </location>
</feature>
<evidence type="ECO:0000259" key="2">
    <source>
        <dbReference type="Pfam" id="PF06251"/>
    </source>
</evidence>
<reference evidence="4 5" key="1">
    <citation type="submission" date="2024-05" db="EMBL/GenBank/DDBJ databases">
        <title>Genome sequencing of Marine Estuary Bacteria, Shewanella vesiculosa and S. baltica, and Pseudomonas syringae.</title>
        <authorList>
            <person name="Gurung A."/>
            <person name="Maclea K.S."/>
        </authorList>
    </citation>
    <scope>NUCLEOTIDE SEQUENCE [LARGE SCALE GENOMIC DNA]</scope>
    <source>
        <strain evidence="4 5">1A</strain>
    </source>
</reference>
<feature type="domain" description="Capsule biosynthesis GfcC-like N-terminal" evidence="3">
    <location>
        <begin position="21"/>
        <end position="155"/>
    </location>
</feature>
<feature type="signal peptide" evidence="1">
    <location>
        <begin position="1"/>
        <end position="21"/>
    </location>
</feature>
<accession>A0ABV0FSB7</accession>
<dbReference type="Pfam" id="PF20616">
    <property type="entry name" value="Caps_syn_GfcC_N"/>
    <property type="match status" value="1"/>
</dbReference>
<evidence type="ECO:0000259" key="3">
    <source>
        <dbReference type="Pfam" id="PF20616"/>
    </source>
</evidence>
<dbReference type="Gene3D" id="3.10.560.10">
    <property type="entry name" value="Outer membrane lipoprotein wza domain like"/>
    <property type="match status" value="1"/>
</dbReference>
<evidence type="ECO:0000256" key="1">
    <source>
        <dbReference type="SAM" id="SignalP"/>
    </source>
</evidence>
<name>A0ABV0FSB7_9GAMM</name>
<protein>
    <submittedName>
        <fullName evidence="4">Capsule biosynthesis GfcC family protein</fullName>
    </submittedName>
</protein>
<sequence length="260" mass="29669">MTLFIKFLPLLLIFLAQSVSAETTITVTQSASATKTLTLEYSQPVRLVQVVEDSLANISKLVSQNDIQPQPIYWLSAGLYDLSTATAVENQQEQVLHLLSNQDSNKNKPQNIQAMKALSDWIIVNEFAKREAIILDFDSIRLKEELNPLISGHYLFSLPTKPEYVMVLGAVEKNGKQPFRVRQNATKYLDWALPIDDSDNSFAWLIQPDGKVEHYPIAYWNNHHIDIAPGAIIYLEFRGAQENEQVLNQQVIELLKYWIR</sequence>
<dbReference type="RefSeq" id="WP_347690615.1">
    <property type="nucleotide sequence ID" value="NZ_JBDPZN010000007.1"/>
</dbReference>
<dbReference type="InterPro" id="IPR010425">
    <property type="entry name" value="Caps_synth_GfcC-like_C"/>
</dbReference>
<feature type="chain" id="PRO_5046788593" evidence="1">
    <location>
        <begin position="22"/>
        <end position="260"/>
    </location>
</feature>
<dbReference type="InterPro" id="IPR046459">
    <property type="entry name" value="Caps_syn_GfcC_N"/>
</dbReference>
<gene>
    <name evidence="4" type="ORF">ABHN84_15770</name>
</gene>